<dbReference type="Proteomes" id="UP000199021">
    <property type="component" value="Unassembled WGS sequence"/>
</dbReference>
<dbReference type="PANTHER" id="PTHR43199">
    <property type="entry name" value="GLUTATHIONE HYDROLASE"/>
    <property type="match status" value="1"/>
</dbReference>
<sequence length="564" mass="61126">MRFLLLSLGLCLLLSSCREEPKINYSATKTADFSTAAVAGPHPLATKVALKVLQNGGNAIDAAVAMQFAMAVVYPRAGNIGGGGFLVYRDADGNSEALDYREQAPAAADRDMYLDEEGNVVQGLSTRGHLAVGVPGTVAGIAEMHRKHGSRPWKDLVGYSIDLAMNGYRLSQSEVGRIKRYHDDFAEFNKSTPFSDTTVVEGSLIVQPALAATLRRIRDKGAAGFYKGKTAELIVKEMKSGGGLITLEDLANYKPAWREPISKDYKEYRIISMPPSSSGGLCLAQMVEMLEPYPLSDWGFQSTPAVHTTVEAMRRAYADRAEYMGDSDFYPVPLDSLLDDDYLAGRMNDFREDSAGTSDAIVAGLEAVRESYETTHISIIDAAGNAVSITTTLNGNFGSKVMVDEGGFFLNNEMDDFSAKPGVPNMFGLIGKEANAIMPGKRMLSSMTPTIVEKDGELFLVLGAPGGSTIITAVLQTFLNVTEYGMPLAEAVNAPRFHHQYLPDVIVHEADALGNGVKEDLEKMGHQFRETKYMAVIKALQRLPEGTIVAAADRRNPDDDVKGY</sequence>
<dbReference type="STRING" id="478744.SAMN05444359_12267"/>
<keyword evidence="13" id="KW-1185">Reference proteome</keyword>
<dbReference type="InterPro" id="IPR051792">
    <property type="entry name" value="GGT_bact"/>
</dbReference>
<comment type="pathway">
    <text evidence="11">Sulfur metabolism; glutathione metabolism.</text>
</comment>
<comment type="catalytic activity">
    <reaction evidence="2 11">
        <text>glutathione + H2O = L-cysteinylglycine + L-glutamate</text>
        <dbReference type="Rhea" id="RHEA:28807"/>
        <dbReference type="ChEBI" id="CHEBI:15377"/>
        <dbReference type="ChEBI" id="CHEBI:29985"/>
        <dbReference type="ChEBI" id="CHEBI:57925"/>
        <dbReference type="ChEBI" id="CHEBI:61694"/>
        <dbReference type="EC" id="3.4.19.13"/>
    </reaction>
</comment>
<evidence type="ECO:0000256" key="4">
    <source>
        <dbReference type="ARBA" id="ARBA00022679"/>
    </source>
</evidence>
<comment type="catalytic activity">
    <reaction evidence="8 11">
        <text>an N-terminal (5-L-glutamyl)-[peptide] + an alpha-amino acid = 5-L-glutamyl amino acid + an N-terminal L-alpha-aminoacyl-[peptide]</text>
        <dbReference type="Rhea" id="RHEA:23904"/>
        <dbReference type="Rhea" id="RHEA-COMP:9780"/>
        <dbReference type="Rhea" id="RHEA-COMP:9795"/>
        <dbReference type="ChEBI" id="CHEBI:77644"/>
        <dbReference type="ChEBI" id="CHEBI:78597"/>
        <dbReference type="ChEBI" id="CHEBI:78599"/>
        <dbReference type="ChEBI" id="CHEBI:78608"/>
        <dbReference type="EC" id="2.3.2.2"/>
    </reaction>
</comment>
<keyword evidence="7 11" id="KW-0012">Acyltransferase</keyword>
<dbReference type="Gene3D" id="1.10.246.130">
    <property type="match status" value="1"/>
</dbReference>
<dbReference type="UniPathway" id="UPA00204"/>
<feature type="binding site" evidence="10">
    <location>
        <begin position="392"/>
        <end position="394"/>
    </location>
    <ligand>
        <name>L-glutamate</name>
        <dbReference type="ChEBI" id="CHEBI:29985"/>
    </ligand>
</feature>
<dbReference type="InterPro" id="IPR055262">
    <property type="entry name" value="GGT_CS"/>
</dbReference>
<dbReference type="GO" id="GO:0036374">
    <property type="term" value="F:glutathione hydrolase activity"/>
    <property type="evidence" value="ECO:0007669"/>
    <property type="project" value="UniProtKB-UniRule"/>
</dbReference>
<dbReference type="InterPro" id="IPR000101">
    <property type="entry name" value="GGT_peptidase"/>
</dbReference>
<dbReference type="NCBIfam" id="TIGR00066">
    <property type="entry name" value="g_glut_trans"/>
    <property type="match status" value="1"/>
</dbReference>
<protein>
    <recommendedName>
        <fullName evidence="11">Glutathione hydrolase proenzyme</fullName>
        <ecNumber evidence="11">2.3.2.2</ecNumber>
        <ecNumber evidence="11">3.4.19.13</ecNumber>
    </recommendedName>
    <component>
        <recommendedName>
            <fullName evidence="11">Glutathione hydrolase large chain</fullName>
        </recommendedName>
    </component>
    <component>
        <recommendedName>
            <fullName evidence="11">Glutathione hydrolase small chain</fullName>
        </recommendedName>
    </component>
</protein>
<dbReference type="FunCoup" id="A0A1H9L013">
    <property type="interactions" value="209"/>
</dbReference>
<evidence type="ECO:0000256" key="2">
    <source>
        <dbReference type="ARBA" id="ARBA00001089"/>
    </source>
</evidence>
<dbReference type="GO" id="GO:0103068">
    <property type="term" value="F:leukotriene C4 gamma-glutamyl transferase activity"/>
    <property type="evidence" value="ECO:0007669"/>
    <property type="project" value="UniProtKB-EC"/>
</dbReference>
<dbReference type="PROSITE" id="PS51257">
    <property type="entry name" value="PROKAR_LIPOPROTEIN"/>
    <property type="match status" value="1"/>
</dbReference>
<evidence type="ECO:0000256" key="10">
    <source>
        <dbReference type="PIRSR" id="PIRSR600101-2"/>
    </source>
</evidence>
<dbReference type="GO" id="GO:0006750">
    <property type="term" value="P:glutathione biosynthetic process"/>
    <property type="evidence" value="ECO:0007669"/>
    <property type="project" value="UniProtKB-KW"/>
</dbReference>
<feature type="binding site" evidence="10">
    <location>
        <position position="416"/>
    </location>
    <ligand>
        <name>L-glutamate</name>
        <dbReference type="ChEBI" id="CHEBI:29985"/>
    </ligand>
</feature>
<dbReference type="InterPro" id="IPR029055">
    <property type="entry name" value="Ntn_hydrolases_N"/>
</dbReference>
<keyword evidence="11" id="KW-0317">Glutathione biosynthesis</keyword>
<organism evidence="12 13">
    <name type="scientific">Neolewinella agarilytica</name>
    <dbReference type="NCBI Taxonomy" id="478744"/>
    <lineage>
        <taxon>Bacteria</taxon>
        <taxon>Pseudomonadati</taxon>
        <taxon>Bacteroidota</taxon>
        <taxon>Saprospiria</taxon>
        <taxon>Saprospirales</taxon>
        <taxon>Lewinellaceae</taxon>
        <taxon>Neolewinella</taxon>
    </lineage>
</organism>
<feature type="active site" description="Nucleophile" evidence="9">
    <location>
        <position position="374"/>
    </location>
</feature>
<comment type="PTM">
    <text evidence="11">Cleaved by autocatalysis into a large and a small subunit.</text>
</comment>
<dbReference type="InterPro" id="IPR043137">
    <property type="entry name" value="GGT_ssub_C"/>
</dbReference>
<reference evidence="13" key="1">
    <citation type="submission" date="2016-10" db="EMBL/GenBank/DDBJ databases">
        <authorList>
            <person name="Varghese N."/>
            <person name="Submissions S."/>
        </authorList>
    </citation>
    <scope>NUCLEOTIDE SEQUENCE [LARGE SCALE GENOMIC DNA]</scope>
    <source>
        <strain evidence="13">DSM 24740</strain>
    </source>
</reference>
<dbReference type="PRINTS" id="PR01210">
    <property type="entry name" value="GGTRANSPTASE"/>
</dbReference>
<feature type="binding site" evidence="10">
    <location>
        <position position="467"/>
    </location>
    <ligand>
        <name>L-glutamate</name>
        <dbReference type="ChEBI" id="CHEBI:29985"/>
    </ligand>
</feature>
<evidence type="ECO:0000256" key="9">
    <source>
        <dbReference type="PIRSR" id="PIRSR600101-1"/>
    </source>
</evidence>
<evidence type="ECO:0000256" key="3">
    <source>
        <dbReference type="ARBA" id="ARBA00009381"/>
    </source>
</evidence>
<dbReference type="EMBL" id="FOFB01000022">
    <property type="protein sequence ID" value="SER04784.1"/>
    <property type="molecule type" value="Genomic_DNA"/>
</dbReference>
<evidence type="ECO:0000256" key="5">
    <source>
        <dbReference type="ARBA" id="ARBA00022801"/>
    </source>
</evidence>
<dbReference type="AlphaFoldDB" id="A0A1H9L013"/>
<dbReference type="Gene3D" id="3.60.20.40">
    <property type="match status" value="1"/>
</dbReference>
<evidence type="ECO:0000313" key="12">
    <source>
        <dbReference type="EMBL" id="SER04784.1"/>
    </source>
</evidence>
<keyword evidence="4 11" id="KW-0808">Transferase</keyword>
<dbReference type="InterPro" id="IPR043138">
    <property type="entry name" value="GGT_lsub"/>
</dbReference>
<dbReference type="EC" id="3.4.19.13" evidence="11"/>
<dbReference type="Pfam" id="PF01019">
    <property type="entry name" value="G_glu_transpept"/>
    <property type="match status" value="1"/>
</dbReference>
<gene>
    <name evidence="12" type="ORF">SAMN05444359_12267</name>
</gene>
<dbReference type="InParanoid" id="A0A1H9L013"/>
<evidence type="ECO:0000313" key="13">
    <source>
        <dbReference type="Proteomes" id="UP000199021"/>
    </source>
</evidence>
<evidence type="ECO:0000256" key="11">
    <source>
        <dbReference type="RuleBase" id="RU368036"/>
    </source>
</evidence>
<feature type="binding site" evidence="10">
    <location>
        <begin position="445"/>
        <end position="446"/>
    </location>
    <ligand>
        <name>L-glutamate</name>
        <dbReference type="ChEBI" id="CHEBI:29985"/>
    </ligand>
</feature>
<dbReference type="OrthoDB" id="9781342at2"/>
<accession>A0A1H9L013</accession>
<proteinExistence type="inferred from homology"/>
<dbReference type="PANTHER" id="PTHR43199:SF1">
    <property type="entry name" value="GLUTATHIONE HYDROLASE PROENZYME"/>
    <property type="match status" value="1"/>
</dbReference>
<evidence type="ECO:0000256" key="8">
    <source>
        <dbReference type="ARBA" id="ARBA00047417"/>
    </source>
</evidence>
<comment type="catalytic activity">
    <reaction evidence="1 11">
        <text>an S-substituted glutathione + H2O = an S-substituted L-cysteinylglycine + L-glutamate</text>
        <dbReference type="Rhea" id="RHEA:59468"/>
        <dbReference type="ChEBI" id="CHEBI:15377"/>
        <dbReference type="ChEBI" id="CHEBI:29985"/>
        <dbReference type="ChEBI" id="CHEBI:90779"/>
        <dbReference type="ChEBI" id="CHEBI:143103"/>
        <dbReference type="EC" id="3.4.19.13"/>
    </reaction>
</comment>
<evidence type="ECO:0000256" key="6">
    <source>
        <dbReference type="ARBA" id="ARBA00023145"/>
    </source>
</evidence>
<keyword evidence="5 11" id="KW-0378">Hydrolase</keyword>
<name>A0A1H9L013_9BACT</name>
<keyword evidence="6 11" id="KW-0865">Zymogen</keyword>
<dbReference type="GO" id="GO:0006751">
    <property type="term" value="P:glutathione catabolic process"/>
    <property type="evidence" value="ECO:0007669"/>
    <property type="project" value="UniProtKB-UniRule"/>
</dbReference>
<dbReference type="RefSeq" id="WP_090171251.1">
    <property type="nucleotide sequence ID" value="NZ_FOFB01000022.1"/>
</dbReference>
<dbReference type="SUPFAM" id="SSF56235">
    <property type="entry name" value="N-terminal nucleophile aminohydrolases (Ntn hydrolases)"/>
    <property type="match status" value="1"/>
</dbReference>
<feature type="binding site" evidence="10">
    <location>
        <position position="101"/>
    </location>
    <ligand>
        <name>L-glutamate</name>
        <dbReference type="ChEBI" id="CHEBI:29985"/>
    </ligand>
</feature>
<dbReference type="EC" id="2.3.2.2" evidence="11"/>
<comment type="similarity">
    <text evidence="3 11">Belongs to the gamma-glutamyltransferase family.</text>
</comment>
<dbReference type="PROSITE" id="PS00462">
    <property type="entry name" value="G_GLU_TRANSPEPTIDASE"/>
    <property type="match status" value="1"/>
</dbReference>
<evidence type="ECO:0000256" key="7">
    <source>
        <dbReference type="ARBA" id="ARBA00023315"/>
    </source>
</evidence>
<evidence type="ECO:0000256" key="1">
    <source>
        <dbReference type="ARBA" id="ARBA00001049"/>
    </source>
</evidence>
<comment type="subunit">
    <text evidence="11">This enzyme consists of two polypeptide chains, which are synthesized in precursor form from a single polypeptide.</text>
</comment>